<dbReference type="AlphaFoldDB" id="A0A9Q0LV17"/>
<dbReference type="InterPro" id="IPR001593">
    <property type="entry name" value="Ribosomal_eS1"/>
</dbReference>
<feature type="compositionally biased region" description="Low complexity" evidence="7">
    <location>
        <begin position="264"/>
        <end position="276"/>
    </location>
</feature>
<dbReference type="GO" id="GO:0003735">
    <property type="term" value="F:structural constituent of ribosome"/>
    <property type="evidence" value="ECO:0007669"/>
    <property type="project" value="UniProtKB-UniRule"/>
</dbReference>
<dbReference type="HAMAP" id="MF_03122">
    <property type="entry name" value="Ribosomal_eS1_euk"/>
    <property type="match status" value="1"/>
</dbReference>
<dbReference type="SMART" id="SM01397">
    <property type="entry name" value="Ribosomal_S3Ae"/>
    <property type="match status" value="1"/>
</dbReference>
<evidence type="ECO:0000256" key="6">
    <source>
        <dbReference type="RuleBase" id="RU000668"/>
    </source>
</evidence>
<evidence type="ECO:0000256" key="3">
    <source>
        <dbReference type="ARBA" id="ARBA00022980"/>
    </source>
</evidence>
<name>A0A9Q0LV17_ANAIG</name>
<evidence type="ECO:0000256" key="5">
    <source>
        <dbReference type="HAMAP-Rule" id="MF_03122"/>
    </source>
</evidence>
<feature type="initiator methionine" description="Removed" evidence="5">
    <location>
        <position position="1"/>
    </location>
</feature>
<proteinExistence type="inferred from homology"/>
<dbReference type="InterPro" id="IPR027500">
    <property type="entry name" value="Ribosomal_eS1_euk"/>
</dbReference>
<keyword evidence="4 5" id="KW-0687">Ribonucleoprotein</keyword>
<accession>A0A9Q0LV17</accession>
<dbReference type="GO" id="GO:0022627">
    <property type="term" value="C:cytosolic small ribosomal subunit"/>
    <property type="evidence" value="ECO:0007669"/>
    <property type="project" value="UniProtKB-UniRule"/>
</dbReference>
<reference evidence="8" key="1">
    <citation type="submission" date="2022-10" db="EMBL/GenBank/DDBJ databases">
        <title>Novel sulphate-reducing endosymbionts in the free-living metamonad Anaeramoeba.</title>
        <authorList>
            <person name="Jerlstrom-Hultqvist J."/>
            <person name="Cepicka I."/>
            <person name="Gallot-Lavallee L."/>
            <person name="Salas-Leiva D."/>
            <person name="Curtis B.A."/>
            <person name="Zahonova K."/>
            <person name="Pipaliya S."/>
            <person name="Dacks J."/>
            <person name="Roger A.J."/>
        </authorList>
    </citation>
    <scope>NUCLEOTIDE SEQUENCE</scope>
    <source>
        <strain evidence="8">BMAN</strain>
    </source>
</reference>
<gene>
    <name evidence="8" type="ORF">M0811_05193</name>
</gene>
<sequence length="287" mass="32973">MAIGKSKKTFKKKGRKKVVDTLSKKQWFHVRCPNLFKRGTIGRTCVNPTAGGKNSADSLKGRVYEVSLGDLNGEETKSYMMFKLKCEEVQGSNCLTNLFGMRLTRDKLCSLIRKWRTLVETHVNVKTTDGYTIRIFCIGFSQRNKKQIGKTTYIQTSVVKRLRKKIVEILINESRCSLPELMTKVISETIPEKIRKTSCRIYPLTNVAIHKIKVLKAPKVDLGKLMDLYRKKKEEVGETIPRETEETTQDSENKVEVLDEKTDTNQNNQETTQTNENDNDNQEKKDD</sequence>
<comment type="subunit">
    <text evidence="5">Component of the small ribosomal subunit. Mature ribosomes consist of a small (40S) and a large (60S) subunit. The 40S subunit contains about 33 different proteins and 1 molecule of RNA (18S). The 60S subunit contains about 49 different proteins and 3 molecules of RNA (25S, 5.8S and 5S).</text>
</comment>
<evidence type="ECO:0000256" key="1">
    <source>
        <dbReference type="ARBA" id="ARBA00004496"/>
    </source>
</evidence>
<evidence type="ECO:0000256" key="7">
    <source>
        <dbReference type="SAM" id="MobiDB-lite"/>
    </source>
</evidence>
<keyword evidence="3 5" id="KW-0689">Ribosomal protein</keyword>
<evidence type="ECO:0000256" key="4">
    <source>
        <dbReference type="ARBA" id="ARBA00023274"/>
    </source>
</evidence>
<dbReference type="OrthoDB" id="9834376at2759"/>
<dbReference type="Proteomes" id="UP001149090">
    <property type="component" value="Unassembled WGS sequence"/>
</dbReference>
<comment type="similarity">
    <text evidence="5 6">Belongs to the eukaryotic ribosomal protein eS1 family.</text>
</comment>
<protein>
    <recommendedName>
        <fullName evidence="5">Small ribosomal subunit protein eS1</fullName>
    </recommendedName>
</protein>
<feature type="region of interest" description="Disordered" evidence="7">
    <location>
        <begin position="236"/>
        <end position="287"/>
    </location>
</feature>
<comment type="caution">
    <text evidence="8">The sequence shown here is derived from an EMBL/GenBank/DDBJ whole genome shotgun (WGS) entry which is preliminary data.</text>
</comment>
<evidence type="ECO:0000313" key="9">
    <source>
        <dbReference type="Proteomes" id="UP001149090"/>
    </source>
</evidence>
<evidence type="ECO:0000313" key="8">
    <source>
        <dbReference type="EMBL" id="KAJ5078405.1"/>
    </source>
</evidence>
<feature type="compositionally biased region" description="Basic and acidic residues" evidence="7">
    <location>
        <begin position="236"/>
        <end position="263"/>
    </location>
</feature>
<keyword evidence="2 5" id="KW-0963">Cytoplasm</keyword>
<dbReference type="OMA" id="TRFKGHE"/>
<keyword evidence="9" id="KW-1185">Reference proteome</keyword>
<evidence type="ECO:0000256" key="2">
    <source>
        <dbReference type="ARBA" id="ARBA00022490"/>
    </source>
</evidence>
<dbReference type="EMBL" id="JAPDFW010000054">
    <property type="protein sequence ID" value="KAJ5078405.1"/>
    <property type="molecule type" value="Genomic_DNA"/>
</dbReference>
<dbReference type="GO" id="GO:0006412">
    <property type="term" value="P:translation"/>
    <property type="evidence" value="ECO:0007669"/>
    <property type="project" value="UniProtKB-UniRule"/>
</dbReference>
<organism evidence="8 9">
    <name type="scientific">Anaeramoeba ignava</name>
    <name type="common">Anaerobic marine amoeba</name>
    <dbReference type="NCBI Taxonomy" id="1746090"/>
    <lineage>
        <taxon>Eukaryota</taxon>
        <taxon>Metamonada</taxon>
        <taxon>Anaeramoebidae</taxon>
        <taxon>Anaeramoeba</taxon>
    </lineage>
</organism>
<dbReference type="InterPro" id="IPR018281">
    <property type="entry name" value="Ribosomal_eS1_CS"/>
</dbReference>
<comment type="subcellular location">
    <subcellularLocation>
        <location evidence="1 5">Cytoplasm</location>
    </subcellularLocation>
</comment>
<dbReference type="Pfam" id="PF01015">
    <property type="entry name" value="Ribosomal_S3Ae"/>
    <property type="match status" value="1"/>
</dbReference>
<dbReference type="PROSITE" id="PS01191">
    <property type="entry name" value="RIBOSOMAL_S3AE"/>
    <property type="match status" value="1"/>
</dbReference>
<dbReference type="PANTHER" id="PTHR11830">
    <property type="entry name" value="40S RIBOSOMAL PROTEIN S3A"/>
    <property type="match status" value="1"/>
</dbReference>